<keyword evidence="3" id="KW-1185">Reference proteome</keyword>
<organism evidence="2 3">
    <name type="scientific">Antarcticibacterium flavum</name>
    <dbReference type="NCBI Taxonomy" id="2058175"/>
    <lineage>
        <taxon>Bacteria</taxon>
        <taxon>Pseudomonadati</taxon>
        <taxon>Bacteroidota</taxon>
        <taxon>Flavobacteriia</taxon>
        <taxon>Flavobacteriales</taxon>
        <taxon>Flavobacteriaceae</taxon>
        <taxon>Antarcticibacterium</taxon>
    </lineage>
</organism>
<evidence type="ECO:0000313" key="2">
    <source>
        <dbReference type="EMBL" id="QCY68358.1"/>
    </source>
</evidence>
<dbReference type="EMBL" id="CP040812">
    <property type="protein sequence ID" value="QCY68358.1"/>
    <property type="molecule type" value="Genomic_DNA"/>
</dbReference>
<accession>A0A5B7X109</accession>
<sequence>MFGVWCLVFGVCCLVFSVYCLLFTVFCSLFTVLYVFSVLVLSEKKLATNARMFFLLCCGRLFFK</sequence>
<protein>
    <submittedName>
        <fullName evidence="2">Uncharacterized protein</fullName>
    </submittedName>
</protein>
<name>A0A5B7X109_9FLAO</name>
<proteinExistence type="predicted"/>
<evidence type="ECO:0000313" key="3">
    <source>
        <dbReference type="Proteomes" id="UP000309016"/>
    </source>
</evidence>
<evidence type="ECO:0000256" key="1">
    <source>
        <dbReference type="SAM" id="Phobius"/>
    </source>
</evidence>
<gene>
    <name evidence="2" type="ORF">FHG64_02530</name>
</gene>
<keyword evidence="1" id="KW-0472">Membrane</keyword>
<dbReference type="Proteomes" id="UP000309016">
    <property type="component" value="Chromosome"/>
</dbReference>
<feature type="transmembrane region" description="Helical" evidence="1">
    <location>
        <begin position="7"/>
        <end position="40"/>
    </location>
</feature>
<reference evidence="2 3" key="1">
    <citation type="submission" date="2019-06" db="EMBL/GenBank/DDBJ databases">
        <title>Complete genome sequence of Antarcticibacterium flavum KCTC 52984T from an Antarctic marine sediment.</title>
        <authorList>
            <person name="Lee Y.M."/>
            <person name="Shin S.C."/>
        </authorList>
    </citation>
    <scope>NUCLEOTIDE SEQUENCE [LARGE SCALE GENOMIC DNA]</scope>
    <source>
        <strain evidence="2 3">KCTC 52984</strain>
    </source>
</reference>
<dbReference type="AlphaFoldDB" id="A0A5B7X109"/>
<keyword evidence="1" id="KW-1133">Transmembrane helix</keyword>
<dbReference type="KEGG" id="afla:FHG64_02530"/>
<keyword evidence="1" id="KW-0812">Transmembrane</keyword>